<comment type="caution">
    <text evidence="1">The sequence shown here is derived from an EMBL/GenBank/DDBJ whole genome shotgun (WGS) entry which is preliminary data.</text>
</comment>
<feature type="non-terminal residue" evidence="1">
    <location>
        <position position="46"/>
    </location>
</feature>
<dbReference type="Proteomes" id="UP000239181">
    <property type="component" value="Unassembled WGS sequence"/>
</dbReference>
<protein>
    <submittedName>
        <fullName evidence="1">RND transporter</fullName>
    </submittedName>
</protein>
<proteinExistence type="predicted"/>
<accession>A0A2S9I3E2</accession>
<keyword evidence="2" id="KW-1185">Reference proteome</keyword>
<sequence>MKGMKPFNTRFLTLRHALYLGVLVVSNTHAMTLDEALSASLRHESQ</sequence>
<name>A0A2S9I3E2_9GAMM</name>
<organism evidence="1 2">
    <name type="scientific">Pantoea coffeiphila</name>
    <dbReference type="NCBI Taxonomy" id="1465635"/>
    <lineage>
        <taxon>Bacteria</taxon>
        <taxon>Pseudomonadati</taxon>
        <taxon>Pseudomonadota</taxon>
        <taxon>Gammaproteobacteria</taxon>
        <taxon>Enterobacterales</taxon>
        <taxon>Erwiniaceae</taxon>
        <taxon>Pantoea</taxon>
    </lineage>
</organism>
<evidence type="ECO:0000313" key="2">
    <source>
        <dbReference type="Proteomes" id="UP000239181"/>
    </source>
</evidence>
<dbReference type="EMBL" id="PDET01000070">
    <property type="protein sequence ID" value="PRD12309.1"/>
    <property type="molecule type" value="Genomic_DNA"/>
</dbReference>
<dbReference type="AlphaFoldDB" id="A0A2S9I3E2"/>
<reference evidence="1 2" key="1">
    <citation type="submission" date="2017-10" db="EMBL/GenBank/DDBJ databases">
        <title>Draft genome of two endophytic bacteria isolated from 'guarana' Paullinia cupana (Mart.) Ducke.</title>
        <authorList>
            <person name="Siqueira K.A."/>
            <person name="Liotti R.G."/>
            <person name="Mendes T.A."/>
            <person name="Soares M.A."/>
        </authorList>
    </citation>
    <scope>NUCLEOTIDE SEQUENCE [LARGE SCALE GENOMIC DNA]</scope>
    <source>
        <strain evidence="1 2">342</strain>
    </source>
</reference>
<gene>
    <name evidence="1" type="ORF">CQW29_27250</name>
</gene>
<evidence type="ECO:0000313" key="1">
    <source>
        <dbReference type="EMBL" id="PRD12309.1"/>
    </source>
</evidence>